<dbReference type="AlphaFoldDB" id="V9FHW8"/>
<evidence type="ECO:0000256" key="1">
    <source>
        <dbReference type="ARBA" id="ARBA00004141"/>
    </source>
</evidence>
<evidence type="ECO:0000313" key="7">
    <source>
        <dbReference type="EMBL" id="ETI50363.1"/>
    </source>
</evidence>
<dbReference type="PANTHER" id="PTHR16932:SF18">
    <property type="entry name" value="INTERFERON, ALPHA-INDUCIBLE PROTEIN 27-LIKE 2"/>
    <property type="match status" value="1"/>
</dbReference>
<dbReference type="EMBL" id="ANIZ01001032">
    <property type="protein sequence ID" value="ETI50363.1"/>
    <property type="molecule type" value="Genomic_DNA"/>
</dbReference>
<gene>
    <name evidence="7" type="ORF">F443_06075</name>
</gene>
<protein>
    <recommendedName>
        <fullName evidence="9">Interferon alpha-inducible protein 6</fullName>
    </recommendedName>
</protein>
<sequence length="252" mass="23951">MVDPYISTINRLRQAIGGTGVAACVLALPVVDVAALTAPVLMAGVVTTSAIGTESVAAVAPAAEAFAAGDIGTGSVAVPVVATCALGAKAVVVGGTLGTVAVAAIVVGIRASDKDVSQATQASRERMPNTETTENKKTSATVKVVFMGIGATVGATVGYFWCASAAAPTAASAIGTCISAAVTAIPGLLGFTSSGIASGSIAAWMMSTSATAYGGGVPAGGLVASLQSISAVGLGASVILVIGGVAVVAGLA</sequence>
<comment type="caution">
    <text evidence="7">The sequence shown here is derived from an EMBL/GenBank/DDBJ whole genome shotgun (WGS) entry which is preliminary data.</text>
</comment>
<dbReference type="GO" id="GO:0016020">
    <property type="term" value="C:membrane"/>
    <property type="evidence" value="ECO:0007669"/>
    <property type="project" value="UniProtKB-SubCell"/>
</dbReference>
<dbReference type="Proteomes" id="UP000018721">
    <property type="component" value="Unassembled WGS sequence"/>
</dbReference>
<keyword evidence="8" id="KW-1185">Reference proteome</keyword>
<dbReference type="HOGENOM" id="CLU_1104577_0_0_1"/>
<evidence type="ECO:0000256" key="2">
    <source>
        <dbReference type="ARBA" id="ARBA00007262"/>
    </source>
</evidence>
<dbReference type="InterPro" id="IPR009311">
    <property type="entry name" value="IFI6/IFI27-like"/>
</dbReference>
<feature type="transmembrane region" description="Helical" evidence="6">
    <location>
        <begin position="144"/>
        <end position="161"/>
    </location>
</feature>
<dbReference type="Pfam" id="PF06140">
    <property type="entry name" value="Ifi-6-16"/>
    <property type="match status" value="1"/>
</dbReference>
<dbReference type="PANTHER" id="PTHR16932">
    <property type="entry name" value="INTERFERON ALPHA-INDUCIBLE PROTEIN 27"/>
    <property type="match status" value="1"/>
</dbReference>
<evidence type="ECO:0000256" key="6">
    <source>
        <dbReference type="SAM" id="Phobius"/>
    </source>
</evidence>
<keyword evidence="4 6" id="KW-1133">Transmembrane helix</keyword>
<comment type="subcellular location">
    <subcellularLocation>
        <location evidence="1">Membrane</location>
        <topology evidence="1">Multi-pass membrane protein</topology>
    </subcellularLocation>
</comment>
<proteinExistence type="inferred from homology"/>
<feature type="transmembrane region" description="Helical" evidence="6">
    <location>
        <begin position="201"/>
        <end position="223"/>
    </location>
</feature>
<keyword evidence="5 6" id="KW-0472">Membrane</keyword>
<evidence type="ECO:0000313" key="8">
    <source>
        <dbReference type="Proteomes" id="UP000018721"/>
    </source>
</evidence>
<reference evidence="7 8" key="1">
    <citation type="submission" date="2013-11" db="EMBL/GenBank/DDBJ databases">
        <title>The Genome Sequence of Phytophthora parasitica P1569.</title>
        <authorList>
            <consortium name="The Broad Institute Genomics Platform"/>
            <person name="Russ C."/>
            <person name="Tyler B."/>
            <person name="Panabieres F."/>
            <person name="Shan W."/>
            <person name="Tripathy S."/>
            <person name="Grunwald N."/>
            <person name="Machado M."/>
            <person name="Johnson C.S."/>
            <person name="Arredondo F."/>
            <person name="Hong C."/>
            <person name="Coffey M."/>
            <person name="Young S.K."/>
            <person name="Zeng Q."/>
            <person name="Gargeya S."/>
            <person name="Fitzgerald M."/>
            <person name="Abouelleil A."/>
            <person name="Alvarado L."/>
            <person name="Chapman S.B."/>
            <person name="Gainer-Dewar J."/>
            <person name="Goldberg J."/>
            <person name="Griggs A."/>
            <person name="Gujja S."/>
            <person name="Hansen M."/>
            <person name="Howarth C."/>
            <person name="Imamovic A."/>
            <person name="Ireland A."/>
            <person name="Larimer J."/>
            <person name="McCowan C."/>
            <person name="Murphy C."/>
            <person name="Pearson M."/>
            <person name="Poon T.W."/>
            <person name="Priest M."/>
            <person name="Roberts A."/>
            <person name="Saif S."/>
            <person name="Shea T."/>
            <person name="Sykes S."/>
            <person name="Wortman J."/>
            <person name="Nusbaum C."/>
            <person name="Birren B."/>
        </authorList>
    </citation>
    <scope>NUCLEOTIDE SEQUENCE [LARGE SCALE GENOMIC DNA]</scope>
    <source>
        <strain evidence="7 8">P1569</strain>
    </source>
</reference>
<feature type="transmembrane region" description="Helical" evidence="6">
    <location>
        <begin position="167"/>
        <end position="189"/>
    </location>
</feature>
<comment type="similarity">
    <text evidence="2">Belongs to the IFI6/IFI27 family.</text>
</comment>
<evidence type="ECO:0008006" key="9">
    <source>
        <dbReference type="Google" id="ProtNLM"/>
    </source>
</evidence>
<dbReference type="InterPro" id="IPR038213">
    <property type="entry name" value="IFI6/IFI27-like_sf"/>
</dbReference>
<keyword evidence="3 6" id="KW-0812">Transmembrane</keyword>
<organism evidence="7 8">
    <name type="scientific">Phytophthora nicotianae P1569</name>
    <dbReference type="NCBI Taxonomy" id="1317065"/>
    <lineage>
        <taxon>Eukaryota</taxon>
        <taxon>Sar</taxon>
        <taxon>Stramenopiles</taxon>
        <taxon>Oomycota</taxon>
        <taxon>Peronosporomycetes</taxon>
        <taxon>Peronosporales</taxon>
        <taxon>Peronosporaceae</taxon>
        <taxon>Phytophthora</taxon>
    </lineage>
</organism>
<evidence type="ECO:0000256" key="4">
    <source>
        <dbReference type="ARBA" id="ARBA00022989"/>
    </source>
</evidence>
<name>V9FHW8_PHYNI</name>
<evidence type="ECO:0000256" key="3">
    <source>
        <dbReference type="ARBA" id="ARBA00022692"/>
    </source>
</evidence>
<feature type="transmembrane region" description="Helical" evidence="6">
    <location>
        <begin position="229"/>
        <end position="251"/>
    </location>
</feature>
<dbReference type="Gene3D" id="6.10.110.10">
    <property type="match status" value="1"/>
</dbReference>
<evidence type="ECO:0000256" key="5">
    <source>
        <dbReference type="ARBA" id="ARBA00023136"/>
    </source>
</evidence>
<accession>V9FHW8</accession>
<dbReference type="eggNOG" id="ENOG502SCCP">
    <property type="taxonomic scope" value="Eukaryota"/>
</dbReference>